<dbReference type="Proteomes" id="UP001153636">
    <property type="component" value="Chromosome 5"/>
</dbReference>
<evidence type="ECO:0000259" key="7">
    <source>
        <dbReference type="Pfam" id="PF12832"/>
    </source>
</evidence>
<evidence type="ECO:0000256" key="5">
    <source>
        <dbReference type="ARBA" id="ARBA00023136"/>
    </source>
</evidence>
<organism evidence="8 9">
    <name type="scientific">Psylliodes chrysocephalus</name>
    <dbReference type="NCBI Taxonomy" id="3402493"/>
    <lineage>
        <taxon>Eukaryota</taxon>
        <taxon>Metazoa</taxon>
        <taxon>Ecdysozoa</taxon>
        <taxon>Arthropoda</taxon>
        <taxon>Hexapoda</taxon>
        <taxon>Insecta</taxon>
        <taxon>Pterygota</taxon>
        <taxon>Neoptera</taxon>
        <taxon>Endopterygota</taxon>
        <taxon>Coleoptera</taxon>
        <taxon>Polyphaga</taxon>
        <taxon>Cucujiformia</taxon>
        <taxon>Chrysomeloidea</taxon>
        <taxon>Chrysomelidae</taxon>
        <taxon>Galerucinae</taxon>
        <taxon>Alticini</taxon>
        <taxon>Psylliodes</taxon>
    </lineage>
</organism>
<dbReference type="InterPro" id="IPR036259">
    <property type="entry name" value="MFS_trans_sf"/>
</dbReference>
<feature type="transmembrane region" description="Helical" evidence="6">
    <location>
        <begin position="290"/>
        <end position="312"/>
    </location>
</feature>
<sequence length="375" mass="43278">MGFKYLQINKKLLPIKTHYFFWNAGLSTIQPHLSSYARQLGFSSVVVGFLFTVMPIMSIIFRPLLGMAADKFNRQRELFIGSQILLLVSSMGILFIPALDVKHASVNLLCSSDQTAVLQIPEKVINNCTLNRYKTHKEFEIIKLRDENNMDTSEFIGTFLTEKIVASYDFLKVPIKQIIDENSTVFLCSETNGTSYQIYNEHFNNYIYYPEIGTEHINTKYWYWLFFTVMVCFNIGYGTVTSLADAVCFDLLEDNPSKYGQQRLFGALGWGIFSVISGFVTDLLSDGRPILDYSFCFYTSFVLICIDIIVCIKMEFSQNKTSKTFIRDIGQFFLNIRNNVFFIWCACLGICTALMWQFLYWLIEDLLSKEDCNLQ</sequence>
<dbReference type="OrthoDB" id="515887at2759"/>
<evidence type="ECO:0000256" key="1">
    <source>
        <dbReference type="ARBA" id="ARBA00004141"/>
    </source>
</evidence>
<proteinExistence type="inferred from homology"/>
<keyword evidence="5 6" id="KW-0472">Membrane</keyword>
<dbReference type="AlphaFoldDB" id="A0A9P0D2H2"/>
<gene>
    <name evidence="8" type="ORF">PSYICH_LOCUS11092</name>
</gene>
<dbReference type="InterPro" id="IPR051717">
    <property type="entry name" value="MFS_MFSD6"/>
</dbReference>
<comment type="similarity">
    <text evidence="2">Belongs to the major facilitator superfamily. MFSD6 family.</text>
</comment>
<feature type="transmembrane region" description="Helical" evidence="6">
    <location>
        <begin position="77"/>
        <end position="99"/>
    </location>
</feature>
<name>A0A9P0D2H2_9CUCU</name>
<keyword evidence="9" id="KW-1185">Reference proteome</keyword>
<evidence type="ECO:0000313" key="9">
    <source>
        <dbReference type="Proteomes" id="UP001153636"/>
    </source>
</evidence>
<evidence type="ECO:0000256" key="4">
    <source>
        <dbReference type="ARBA" id="ARBA00022989"/>
    </source>
</evidence>
<evidence type="ECO:0000256" key="6">
    <source>
        <dbReference type="SAM" id="Phobius"/>
    </source>
</evidence>
<evidence type="ECO:0000313" key="8">
    <source>
        <dbReference type="EMBL" id="CAH1110940.1"/>
    </source>
</evidence>
<evidence type="ECO:0000256" key="3">
    <source>
        <dbReference type="ARBA" id="ARBA00022692"/>
    </source>
</evidence>
<dbReference type="SUPFAM" id="SSF103473">
    <property type="entry name" value="MFS general substrate transporter"/>
    <property type="match status" value="1"/>
</dbReference>
<feature type="transmembrane region" description="Helical" evidence="6">
    <location>
        <begin position="40"/>
        <end position="65"/>
    </location>
</feature>
<dbReference type="EMBL" id="OV651817">
    <property type="protein sequence ID" value="CAH1110940.1"/>
    <property type="molecule type" value="Genomic_DNA"/>
</dbReference>
<dbReference type="GO" id="GO:0016020">
    <property type="term" value="C:membrane"/>
    <property type="evidence" value="ECO:0007669"/>
    <property type="project" value="UniProtKB-SubCell"/>
</dbReference>
<protein>
    <recommendedName>
        <fullName evidence="7">Major facilitator superfamily associated domain-containing protein</fullName>
    </recommendedName>
</protein>
<dbReference type="InterPro" id="IPR024989">
    <property type="entry name" value="MFS_assoc_dom"/>
</dbReference>
<comment type="subcellular location">
    <subcellularLocation>
        <location evidence="1">Membrane</location>
        <topology evidence="1">Multi-pass membrane protein</topology>
    </subcellularLocation>
</comment>
<reference evidence="8" key="1">
    <citation type="submission" date="2022-01" db="EMBL/GenBank/DDBJ databases">
        <authorList>
            <person name="King R."/>
        </authorList>
    </citation>
    <scope>NUCLEOTIDE SEQUENCE</scope>
</reference>
<keyword evidence="4 6" id="KW-1133">Transmembrane helix</keyword>
<feature type="transmembrane region" description="Helical" evidence="6">
    <location>
        <begin position="221"/>
        <end position="252"/>
    </location>
</feature>
<feature type="transmembrane region" description="Helical" evidence="6">
    <location>
        <begin position="264"/>
        <end position="284"/>
    </location>
</feature>
<dbReference type="PANTHER" id="PTHR16172:SF30">
    <property type="entry name" value="SUGAR BABY, ISOFORM C"/>
    <property type="match status" value="1"/>
</dbReference>
<feature type="domain" description="Major facilitator superfamily associated" evidence="7">
    <location>
        <begin position="14"/>
        <end position="366"/>
    </location>
</feature>
<dbReference type="PANTHER" id="PTHR16172">
    <property type="entry name" value="MAJOR FACILITATOR SUPERFAMILY DOMAIN-CONTAINING PROTEIN 6-LIKE"/>
    <property type="match status" value="1"/>
</dbReference>
<evidence type="ECO:0000256" key="2">
    <source>
        <dbReference type="ARBA" id="ARBA00005241"/>
    </source>
</evidence>
<accession>A0A9P0D2H2</accession>
<keyword evidence="3 6" id="KW-0812">Transmembrane</keyword>
<dbReference type="Pfam" id="PF12832">
    <property type="entry name" value="MFS_1_like"/>
    <property type="match status" value="1"/>
</dbReference>
<dbReference type="Gene3D" id="1.20.1250.20">
    <property type="entry name" value="MFS general substrate transporter like domains"/>
    <property type="match status" value="2"/>
</dbReference>
<feature type="transmembrane region" description="Helical" evidence="6">
    <location>
        <begin position="341"/>
        <end position="363"/>
    </location>
</feature>